<gene>
    <name evidence="8" type="ORF">CYCCA115_LOCUS14965</name>
</gene>
<dbReference type="GO" id="GO:0006406">
    <property type="term" value="P:mRNA export from nucleus"/>
    <property type="evidence" value="ECO:0007669"/>
    <property type="project" value="TreeGrafter"/>
</dbReference>
<keyword evidence="5" id="KW-0811">Translocation</keyword>
<dbReference type="PANTHER" id="PTHR13257:SF0">
    <property type="entry name" value="NUCLEAR PORE COMPLEX PROTEIN NUP88"/>
    <property type="match status" value="1"/>
</dbReference>
<keyword evidence="7" id="KW-0539">Nucleus</keyword>
<dbReference type="GO" id="GO:0005643">
    <property type="term" value="C:nuclear pore"/>
    <property type="evidence" value="ECO:0007669"/>
    <property type="project" value="UniProtKB-SubCell"/>
</dbReference>
<dbReference type="GO" id="GO:0006606">
    <property type="term" value="P:protein import into nucleus"/>
    <property type="evidence" value="ECO:0007669"/>
    <property type="project" value="TreeGrafter"/>
</dbReference>
<keyword evidence="2" id="KW-0813">Transport</keyword>
<dbReference type="GO" id="GO:0000056">
    <property type="term" value="P:ribosomal small subunit export from nucleus"/>
    <property type="evidence" value="ECO:0007669"/>
    <property type="project" value="InterPro"/>
</dbReference>
<evidence type="ECO:0000256" key="3">
    <source>
        <dbReference type="ARBA" id="ARBA00022816"/>
    </source>
</evidence>
<comment type="subcellular location">
    <subcellularLocation>
        <location evidence="1">Nucleus</location>
        <location evidence="1">Nuclear pore complex</location>
    </subcellularLocation>
</comment>
<evidence type="ECO:0000256" key="4">
    <source>
        <dbReference type="ARBA" id="ARBA00022927"/>
    </source>
</evidence>
<evidence type="ECO:0000256" key="7">
    <source>
        <dbReference type="ARBA" id="ARBA00023242"/>
    </source>
</evidence>
<dbReference type="AlphaFoldDB" id="A0AAD2FXM2"/>
<keyword evidence="3" id="KW-0509">mRNA transport</keyword>
<evidence type="ECO:0000256" key="1">
    <source>
        <dbReference type="ARBA" id="ARBA00004567"/>
    </source>
</evidence>
<reference evidence="8" key="1">
    <citation type="submission" date="2023-08" db="EMBL/GenBank/DDBJ databases">
        <authorList>
            <person name="Audoor S."/>
            <person name="Bilcke G."/>
        </authorList>
    </citation>
    <scope>NUCLEOTIDE SEQUENCE</scope>
</reference>
<dbReference type="GO" id="GO:0000055">
    <property type="term" value="P:ribosomal large subunit export from nucleus"/>
    <property type="evidence" value="ECO:0007669"/>
    <property type="project" value="InterPro"/>
</dbReference>
<sequence>MIHSFIHGFMDSVANTNHRRIENRLCSSMPSFMASPMPFASPGREAYSENAPANDKSSVRLSCLSPDGRSVHSLSIVRGQGLIETRTLPLDGTVEDNDASPSGPSLIRAILPEQISQALRRYPAIALLCVDVESNATSTVHQSLPKLCLYTQRDVFVLEIGYQVTPGVSQTDRTVVKVTEPFEGVLLGSSPGTRVVCIRQAPQRHNGFAIMCPPKSMAMMIFDPESSETSVVLYHGTNDTTTTALVYGQELYDKKDHFTNFCFGQSSALSLLSNTSIMMLKGSGDVYIAGPALFRGSVVPRALLDTSLEYLRNEIQQTEPNTPKWRQTRLALQNLADAFPVGVKAQFLTAEAQSPIFEVPAQLQGPALIGEESDELESMATCIESFAAGNLVGFAIGHTEGIVEFGVLVPSTLVPRFASESHKDMQVLDDEFIGGMVITRIDLRDEEGDFDPTSSMNLVKDPLIDSVLHCVTGTQIISVSTNTLKIIAKELSDQVGTGMMSPILKPKTAQPNTTAWPCLDVTSTEGNINRVVGAVVSGDVQFGHVLIARLSNNSMVAVNLTEARLLKEMEIFDKKEAGSASDARVAELSNIAPLHQIIEPLAKQVVEGLGGLTKVVGSATPIAAATPDQLAAAVAIKQSCDEKIYLPLIEITEHLKSRKEILSVMYKNQMLQLDAVQNMISKLKEREAIIKEMTDVAKANSTSLSQRSAAILQSSNDLMPKLSQAEYDYFQELRKLEEKTRQWTAEFEGVHSRVDSLQQTVYDDTMQTLDALPQQRTELSQLQGKCTTLLAIFEDKLDDAEMKLDDIADAAGMERDSEM</sequence>
<evidence type="ECO:0000256" key="6">
    <source>
        <dbReference type="ARBA" id="ARBA00023132"/>
    </source>
</evidence>
<dbReference type="InterPro" id="IPR037700">
    <property type="entry name" value="NUP88/NUP82"/>
</dbReference>
<keyword evidence="9" id="KW-1185">Reference proteome</keyword>
<keyword evidence="4" id="KW-0653">Protein transport</keyword>
<name>A0AAD2FXM2_9STRA</name>
<evidence type="ECO:0000256" key="2">
    <source>
        <dbReference type="ARBA" id="ARBA00022448"/>
    </source>
</evidence>
<comment type="caution">
    <text evidence="8">The sequence shown here is derived from an EMBL/GenBank/DDBJ whole genome shotgun (WGS) entry which is preliminary data.</text>
</comment>
<dbReference type="Proteomes" id="UP001295423">
    <property type="component" value="Unassembled WGS sequence"/>
</dbReference>
<accession>A0AAD2FXM2</accession>
<evidence type="ECO:0000313" key="9">
    <source>
        <dbReference type="Proteomes" id="UP001295423"/>
    </source>
</evidence>
<keyword evidence="6" id="KW-0906">Nuclear pore complex</keyword>
<dbReference type="GO" id="GO:0017056">
    <property type="term" value="F:structural constituent of nuclear pore"/>
    <property type="evidence" value="ECO:0007669"/>
    <property type="project" value="InterPro"/>
</dbReference>
<proteinExistence type="predicted"/>
<evidence type="ECO:0000256" key="5">
    <source>
        <dbReference type="ARBA" id="ARBA00023010"/>
    </source>
</evidence>
<protein>
    <submittedName>
        <fullName evidence="8">Uncharacterized protein</fullName>
    </submittedName>
</protein>
<organism evidence="8 9">
    <name type="scientific">Cylindrotheca closterium</name>
    <dbReference type="NCBI Taxonomy" id="2856"/>
    <lineage>
        <taxon>Eukaryota</taxon>
        <taxon>Sar</taxon>
        <taxon>Stramenopiles</taxon>
        <taxon>Ochrophyta</taxon>
        <taxon>Bacillariophyta</taxon>
        <taxon>Bacillariophyceae</taxon>
        <taxon>Bacillariophycidae</taxon>
        <taxon>Bacillariales</taxon>
        <taxon>Bacillariaceae</taxon>
        <taxon>Cylindrotheca</taxon>
    </lineage>
</organism>
<dbReference type="EMBL" id="CAKOGP040001869">
    <property type="protein sequence ID" value="CAJ1954373.1"/>
    <property type="molecule type" value="Genomic_DNA"/>
</dbReference>
<dbReference type="PANTHER" id="PTHR13257">
    <property type="entry name" value="NUCLEOPORIN NUP84-RELATED"/>
    <property type="match status" value="1"/>
</dbReference>
<evidence type="ECO:0000313" key="8">
    <source>
        <dbReference type="EMBL" id="CAJ1954373.1"/>
    </source>
</evidence>